<dbReference type="Proteomes" id="UP001461498">
    <property type="component" value="Unassembled WGS sequence"/>
</dbReference>
<accession>A0AAW1DLK8</accession>
<comment type="caution">
    <text evidence="2">The sequence shown here is derived from an EMBL/GenBank/DDBJ whole genome shotgun (WGS) entry which is preliminary data.</text>
</comment>
<evidence type="ECO:0000313" key="3">
    <source>
        <dbReference type="Proteomes" id="UP001461498"/>
    </source>
</evidence>
<dbReference type="EMBL" id="JAPXFL010000002">
    <property type="protein sequence ID" value="KAK9511169.1"/>
    <property type="molecule type" value="Genomic_DNA"/>
</dbReference>
<evidence type="ECO:0000256" key="1">
    <source>
        <dbReference type="SAM" id="Phobius"/>
    </source>
</evidence>
<keyword evidence="3" id="KW-1185">Reference proteome</keyword>
<keyword evidence="1" id="KW-1133">Transmembrane helix</keyword>
<gene>
    <name evidence="2" type="ORF">O3M35_005781</name>
</gene>
<keyword evidence="1" id="KW-0812">Transmembrane</keyword>
<name>A0AAW1DLK8_9HEMI</name>
<evidence type="ECO:0000313" key="2">
    <source>
        <dbReference type="EMBL" id="KAK9511169.1"/>
    </source>
</evidence>
<protein>
    <submittedName>
        <fullName evidence="2">Uncharacterized protein</fullName>
    </submittedName>
</protein>
<reference evidence="2 3" key="1">
    <citation type="submission" date="2022-12" db="EMBL/GenBank/DDBJ databases">
        <title>Chromosome-level genome assembly of true bugs.</title>
        <authorList>
            <person name="Ma L."/>
            <person name="Li H."/>
        </authorList>
    </citation>
    <scope>NUCLEOTIDE SEQUENCE [LARGE SCALE GENOMIC DNA]</scope>
    <source>
        <strain evidence="2">Lab_2022b</strain>
    </source>
</reference>
<dbReference type="AlphaFoldDB" id="A0AAW1DLK8"/>
<proteinExistence type="predicted"/>
<sequence length="55" mass="6464">MRNDVPLYSVVANSSGHLDYQLLTHQVNTHYIYILYYIIYYTGVAAFIFGEKKLF</sequence>
<feature type="transmembrane region" description="Helical" evidence="1">
    <location>
        <begin position="30"/>
        <end position="49"/>
    </location>
</feature>
<organism evidence="2 3">
    <name type="scientific">Rhynocoris fuscipes</name>
    <dbReference type="NCBI Taxonomy" id="488301"/>
    <lineage>
        <taxon>Eukaryota</taxon>
        <taxon>Metazoa</taxon>
        <taxon>Ecdysozoa</taxon>
        <taxon>Arthropoda</taxon>
        <taxon>Hexapoda</taxon>
        <taxon>Insecta</taxon>
        <taxon>Pterygota</taxon>
        <taxon>Neoptera</taxon>
        <taxon>Paraneoptera</taxon>
        <taxon>Hemiptera</taxon>
        <taxon>Heteroptera</taxon>
        <taxon>Panheteroptera</taxon>
        <taxon>Cimicomorpha</taxon>
        <taxon>Reduviidae</taxon>
        <taxon>Harpactorinae</taxon>
        <taxon>Harpactorini</taxon>
        <taxon>Rhynocoris</taxon>
    </lineage>
</organism>
<keyword evidence="1" id="KW-0472">Membrane</keyword>